<name>A0AAN4VUK8_9BACT</name>
<keyword evidence="4" id="KW-0560">Oxidoreductase</keyword>
<dbReference type="InterPro" id="IPR020904">
    <property type="entry name" value="Sc_DH/Rdtase_CS"/>
</dbReference>
<dbReference type="InterPro" id="IPR036291">
    <property type="entry name" value="NAD(P)-bd_dom_sf"/>
</dbReference>
<evidence type="ECO:0000313" key="5">
    <source>
        <dbReference type="EMBL" id="GJM60008.1"/>
    </source>
</evidence>
<dbReference type="Proteomes" id="UP001310022">
    <property type="component" value="Unassembled WGS sequence"/>
</dbReference>
<dbReference type="GO" id="GO:0005737">
    <property type="term" value="C:cytoplasm"/>
    <property type="evidence" value="ECO:0007669"/>
    <property type="project" value="UniProtKB-SubCell"/>
</dbReference>
<dbReference type="PROSITE" id="PS00061">
    <property type="entry name" value="ADH_SHORT"/>
    <property type="match status" value="1"/>
</dbReference>
<dbReference type="PRINTS" id="PR00081">
    <property type="entry name" value="GDHRDH"/>
</dbReference>
<evidence type="ECO:0000256" key="1">
    <source>
        <dbReference type="ARBA" id="ARBA00004496"/>
    </source>
</evidence>
<comment type="subcellular location">
    <subcellularLocation>
        <location evidence="1">Cytoplasm</location>
    </subcellularLocation>
</comment>
<dbReference type="PANTHER" id="PTHR44085">
    <property type="entry name" value="SEPIAPTERIN REDUCTASE"/>
    <property type="match status" value="1"/>
</dbReference>
<proteinExistence type="predicted"/>
<dbReference type="Gene3D" id="3.40.50.720">
    <property type="entry name" value="NAD(P)-binding Rossmann-like Domain"/>
    <property type="match status" value="1"/>
</dbReference>
<dbReference type="EMBL" id="BQKE01000001">
    <property type="protein sequence ID" value="GJM60008.1"/>
    <property type="molecule type" value="Genomic_DNA"/>
</dbReference>
<accession>A0AAN4VUK8</accession>
<keyword evidence="6" id="KW-1185">Reference proteome</keyword>
<dbReference type="SUPFAM" id="SSF51735">
    <property type="entry name" value="NAD(P)-binding Rossmann-fold domains"/>
    <property type="match status" value="1"/>
</dbReference>
<dbReference type="InterPro" id="IPR051721">
    <property type="entry name" value="Biopterin_syn/organic_redct"/>
</dbReference>
<dbReference type="PANTHER" id="PTHR44085:SF2">
    <property type="entry name" value="SEPIAPTERIN REDUCTASE"/>
    <property type="match status" value="1"/>
</dbReference>
<dbReference type="GO" id="GO:0006729">
    <property type="term" value="P:tetrahydrobiopterin biosynthetic process"/>
    <property type="evidence" value="ECO:0007669"/>
    <property type="project" value="TreeGrafter"/>
</dbReference>
<dbReference type="InterPro" id="IPR002347">
    <property type="entry name" value="SDR_fam"/>
</dbReference>
<organism evidence="5 6">
    <name type="scientific">Persicobacter diffluens</name>
    <dbReference type="NCBI Taxonomy" id="981"/>
    <lineage>
        <taxon>Bacteria</taxon>
        <taxon>Pseudomonadati</taxon>
        <taxon>Bacteroidota</taxon>
        <taxon>Cytophagia</taxon>
        <taxon>Cytophagales</taxon>
        <taxon>Persicobacteraceae</taxon>
        <taxon>Persicobacter</taxon>
    </lineage>
</organism>
<evidence type="ECO:0000256" key="4">
    <source>
        <dbReference type="ARBA" id="ARBA00023002"/>
    </source>
</evidence>
<keyword evidence="2" id="KW-0963">Cytoplasm</keyword>
<sequence>MHYYIITGSSRGIGRALVEQLIKEENNFVIGISRSYRESSDRYHHIEFDLGDIADLKQQVFHFFEKIQAPQKVVLINNAGTLGEIGHVGGLSSDGLEKVMNLNVTAPTILMNEFVKQYAGISADKIILNISSGAGKYPVDGWSAYCASKSALDLFSKVVAEECILNENGIKVFSVAPGVVDTEMQSTIRKADQQEFRTLGKFLKLKEDQLLSAPEAVADKLLQIIKESDKYAEVLLDVRKL</sequence>
<evidence type="ECO:0000313" key="6">
    <source>
        <dbReference type="Proteomes" id="UP001310022"/>
    </source>
</evidence>
<evidence type="ECO:0000256" key="3">
    <source>
        <dbReference type="ARBA" id="ARBA00022857"/>
    </source>
</evidence>
<protein>
    <submittedName>
        <fullName evidence="5">Short-chain dehydrogenase</fullName>
    </submittedName>
</protein>
<comment type="caution">
    <text evidence="5">The sequence shown here is derived from an EMBL/GenBank/DDBJ whole genome shotgun (WGS) entry which is preliminary data.</text>
</comment>
<dbReference type="Pfam" id="PF00106">
    <property type="entry name" value="adh_short"/>
    <property type="match status" value="1"/>
</dbReference>
<keyword evidence="3" id="KW-0521">NADP</keyword>
<evidence type="ECO:0000256" key="2">
    <source>
        <dbReference type="ARBA" id="ARBA00022490"/>
    </source>
</evidence>
<dbReference type="RefSeq" id="WP_338235896.1">
    <property type="nucleotide sequence ID" value="NZ_BQKE01000001.1"/>
</dbReference>
<dbReference type="AlphaFoldDB" id="A0AAN4VUK8"/>
<gene>
    <name evidence="5" type="ORF">PEDI_05600</name>
</gene>
<dbReference type="GO" id="GO:0004757">
    <property type="term" value="F:sepiapterin reductase (NADP+) activity"/>
    <property type="evidence" value="ECO:0007669"/>
    <property type="project" value="TreeGrafter"/>
</dbReference>
<reference evidence="5 6" key="1">
    <citation type="submission" date="2021-12" db="EMBL/GenBank/DDBJ databases">
        <title>Genome sequencing of bacteria with rrn-lacking chromosome and rrn-plasmid.</title>
        <authorList>
            <person name="Anda M."/>
            <person name="Iwasaki W."/>
        </authorList>
    </citation>
    <scope>NUCLEOTIDE SEQUENCE [LARGE SCALE GENOMIC DNA]</scope>
    <source>
        <strain evidence="5 6">NBRC 15940</strain>
    </source>
</reference>